<dbReference type="InterPro" id="IPR023393">
    <property type="entry name" value="START-like_dom_sf"/>
</dbReference>
<accession>A0ABU2YYS7</accession>
<dbReference type="RefSeq" id="WP_033526109.1">
    <property type="nucleotide sequence ID" value="NZ_JAVRFJ010000013.1"/>
</dbReference>
<evidence type="ECO:0000256" key="1">
    <source>
        <dbReference type="SAM" id="MobiDB-lite"/>
    </source>
</evidence>
<feature type="region of interest" description="Disordered" evidence="1">
    <location>
        <begin position="144"/>
        <end position="178"/>
    </location>
</feature>
<evidence type="ECO:0000313" key="3">
    <source>
        <dbReference type="Proteomes" id="UP001180737"/>
    </source>
</evidence>
<protein>
    <submittedName>
        <fullName evidence="2">SRPBCC family protein</fullName>
    </submittedName>
</protein>
<sequence>MAVRHRLIKVSPQVVWDVLADGSRYAEWVVGTSASEPVRGQWPQVGSAIAYEIRVGPVRLSNETVVRYCDEGSELGLEARAGVLGTARISVELRPWGPYCLVIADEHPLQGVGGKLHNVGVEAVIQLRHRTMLARLARLCEAQGAPEQETRDEAGAGRPAGPRGPHGAAAHGGTVGHA</sequence>
<gene>
    <name evidence="2" type="ORF">RM704_16850</name>
</gene>
<comment type="caution">
    <text evidence="2">The sequence shown here is derived from an EMBL/GenBank/DDBJ whole genome shotgun (WGS) entry which is preliminary data.</text>
</comment>
<dbReference type="Gene3D" id="3.30.530.20">
    <property type="match status" value="1"/>
</dbReference>
<proteinExistence type="predicted"/>
<feature type="compositionally biased region" description="Low complexity" evidence="1">
    <location>
        <begin position="156"/>
        <end position="172"/>
    </location>
</feature>
<keyword evidence="3" id="KW-1185">Reference proteome</keyword>
<dbReference type="SUPFAM" id="SSF55961">
    <property type="entry name" value="Bet v1-like"/>
    <property type="match status" value="1"/>
</dbReference>
<organism evidence="2 3">
    <name type="scientific">Streptomyces gottesmaniae</name>
    <dbReference type="NCBI Taxonomy" id="3075518"/>
    <lineage>
        <taxon>Bacteria</taxon>
        <taxon>Bacillati</taxon>
        <taxon>Actinomycetota</taxon>
        <taxon>Actinomycetes</taxon>
        <taxon>Kitasatosporales</taxon>
        <taxon>Streptomycetaceae</taxon>
        <taxon>Streptomyces</taxon>
    </lineage>
</organism>
<dbReference type="InterPro" id="IPR019587">
    <property type="entry name" value="Polyketide_cyclase/dehydratase"/>
</dbReference>
<dbReference type="EMBL" id="JAVRFJ010000013">
    <property type="protein sequence ID" value="MDT0569121.1"/>
    <property type="molecule type" value="Genomic_DNA"/>
</dbReference>
<dbReference type="Proteomes" id="UP001180737">
    <property type="component" value="Unassembled WGS sequence"/>
</dbReference>
<dbReference type="CDD" id="cd07812">
    <property type="entry name" value="SRPBCC"/>
    <property type="match status" value="1"/>
</dbReference>
<name>A0ABU2YYS7_9ACTN</name>
<reference evidence="2" key="1">
    <citation type="submission" date="2024-05" db="EMBL/GenBank/DDBJ databases">
        <title>30 novel species of actinomycetes from the DSMZ collection.</title>
        <authorList>
            <person name="Nouioui I."/>
        </authorList>
    </citation>
    <scope>NUCLEOTIDE SEQUENCE</scope>
    <source>
        <strain evidence="2">DSM 3412</strain>
    </source>
</reference>
<evidence type="ECO:0000313" key="2">
    <source>
        <dbReference type="EMBL" id="MDT0569121.1"/>
    </source>
</evidence>
<dbReference type="Pfam" id="PF10604">
    <property type="entry name" value="Polyketide_cyc2"/>
    <property type="match status" value="1"/>
</dbReference>